<dbReference type="EMBL" id="SUNJ01012222">
    <property type="protein sequence ID" value="TPP58241.1"/>
    <property type="molecule type" value="Genomic_DNA"/>
</dbReference>
<feature type="transmembrane region" description="Helical" evidence="1">
    <location>
        <begin position="71"/>
        <end position="94"/>
    </location>
</feature>
<evidence type="ECO:0000313" key="2">
    <source>
        <dbReference type="EMBL" id="TPP58241.1"/>
    </source>
</evidence>
<proteinExistence type="predicted"/>
<gene>
    <name evidence="2" type="ORF">FGIG_04268</name>
</gene>
<evidence type="ECO:0000313" key="3">
    <source>
        <dbReference type="Proteomes" id="UP000316759"/>
    </source>
</evidence>
<dbReference type="AlphaFoldDB" id="A0A504YCF0"/>
<feature type="transmembrane region" description="Helical" evidence="1">
    <location>
        <begin position="223"/>
        <end position="241"/>
    </location>
</feature>
<keyword evidence="3" id="KW-1185">Reference proteome</keyword>
<keyword evidence="1" id="KW-0812">Transmembrane</keyword>
<comment type="caution">
    <text evidence="2">The sequence shown here is derived from an EMBL/GenBank/DDBJ whole genome shotgun (WGS) entry which is preliminary data.</text>
</comment>
<feature type="transmembrane region" description="Helical" evidence="1">
    <location>
        <begin position="172"/>
        <end position="192"/>
    </location>
</feature>
<reference evidence="2 3" key="1">
    <citation type="submission" date="2019-04" db="EMBL/GenBank/DDBJ databases">
        <title>Annotation for the trematode Fasciola gigantica.</title>
        <authorList>
            <person name="Choi Y.-J."/>
        </authorList>
    </citation>
    <scope>NUCLEOTIDE SEQUENCE [LARGE SCALE GENOMIC DNA]</scope>
    <source>
        <strain evidence="2">Uganda_cow_1</strain>
    </source>
</reference>
<accession>A0A504YCF0</accession>
<sequence length="267" mass="30281">MLVPDWMKSLAVLPILCVFTPIVFVLAALCASSSGRSLYYYRQAIRGHEDEVGTEVTGKFSTLGVHIVSKMYFTTGMFITSVLLLLNYLFWFATRADVVRRLHLSDTSLPKMQTCSMWMACTSAVALNILSAYPLDQSPSVHNLAKLMFFCSSLVHMVLNLEDRWCEYKGRWVIWTVEYFITLITGTTFVSLESVVHVNRSSLWVYPISAKTTEKSLDITEMIFEYTTFVGILLHVLLMCADMRHYGVHSHQILRKTSGTVSSRKSA</sequence>
<dbReference type="Proteomes" id="UP000316759">
    <property type="component" value="Unassembled WGS sequence"/>
</dbReference>
<evidence type="ECO:0000256" key="1">
    <source>
        <dbReference type="SAM" id="Phobius"/>
    </source>
</evidence>
<organism evidence="2 3">
    <name type="scientific">Fasciola gigantica</name>
    <name type="common">Giant liver fluke</name>
    <dbReference type="NCBI Taxonomy" id="46835"/>
    <lineage>
        <taxon>Eukaryota</taxon>
        <taxon>Metazoa</taxon>
        <taxon>Spiralia</taxon>
        <taxon>Lophotrochozoa</taxon>
        <taxon>Platyhelminthes</taxon>
        <taxon>Trematoda</taxon>
        <taxon>Digenea</taxon>
        <taxon>Plagiorchiida</taxon>
        <taxon>Echinostomata</taxon>
        <taxon>Echinostomatoidea</taxon>
        <taxon>Fasciolidae</taxon>
        <taxon>Fasciola</taxon>
    </lineage>
</organism>
<keyword evidence="1" id="KW-1133">Transmembrane helix</keyword>
<protein>
    <submittedName>
        <fullName evidence="2">Uncharacterized protein</fullName>
    </submittedName>
</protein>
<name>A0A504YCF0_FASGI</name>
<keyword evidence="1" id="KW-0472">Membrane</keyword>
<dbReference type="OrthoDB" id="6259456at2759"/>